<evidence type="ECO:0000313" key="3">
    <source>
        <dbReference type="EMBL" id="NKN32541.1"/>
    </source>
</evidence>
<name>A0ABX1I8S0_9GAMM</name>
<evidence type="ECO:0000256" key="1">
    <source>
        <dbReference type="ARBA" id="ARBA00022723"/>
    </source>
</evidence>
<accession>A0ABX1I8S0</accession>
<dbReference type="PANTHER" id="PTHR33542:SF3">
    <property type="entry name" value="SIROHYDROCHLORIN FERROCHELATASE, CHLOROPLASTIC"/>
    <property type="match status" value="1"/>
</dbReference>
<dbReference type="Pfam" id="PF01903">
    <property type="entry name" value="CbiX"/>
    <property type="match status" value="1"/>
</dbReference>
<evidence type="ECO:0000256" key="2">
    <source>
        <dbReference type="ARBA" id="ARBA00023239"/>
    </source>
</evidence>
<dbReference type="InterPro" id="IPR002762">
    <property type="entry name" value="CbiX-like"/>
</dbReference>
<dbReference type="PANTHER" id="PTHR33542">
    <property type="entry name" value="SIROHYDROCHLORIN FERROCHELATASE, CHLOROPLASTIC"/>
    <property type="match status" value="1"/>
</dbReference>
<sequence length="278" mass="30067">MGSILLLDNGSRRAAAVHALRGLAATLGARCHQTVTPVSLGHVDHIPAAELDGQAAVLLEPLLEARLAAGLREFLILPLLFGRNAALTNTLPALTARLRVRHGPFTLRLAPELCPLPEGEPRLVELLAEQLEHCATTAGRTPRRVILVDHGSPRPQVSAVRAWLATRLNERLGATVQLEQAVMERRPEASYDFNGALLETQLEQLAATGRDTPIFLVMLFLAPGRHAGPGGDIATICARAEQAHPGLRIHTTDLVGTHPLLIDILATRLQQRTRHRAL</sequence>
<organism evidence="3 4">
    <name type="scientific">Marichromatium bheemlicum</name>
    <dbReference type="NCBI Taxonomy" id="365339"/>
    <lineage>
        <taxon>Bacteria</taxon>
        <taxon>Pseudomonadati</taxon>
        <taxon>Pseudomonadota</taxon>
        <taxon>Gammaproteobacteria</taxon>
        <taxon>Chromatiales</taxon>
        <taxon>Chromatiaceae</taxon>
        <taxon>Marichromatium</taxon>
    </lineage>
</organism>
<comment type="caution">
    <text evidence="3">The sequence shown here is derived from an EMBL/GenBank/DDBJ whole genome shotgun (WGS) entry which is preliminary data.</text>
</comment>
<keyword evidence="4" id="KW-1185">Reference proteome</keyword>
<reference evidence="3 4" key="1">
    <citation type="submission" date="2020-04" db="EMBL/GenBank/DDBJ databases">
        <title>Draft Whole-Genome sequence of Marichromatium bheemlicum DSM 18632, type strain.</title>
        <authorList>
            <person name="Kyndt J.A."/>
            <person name="Meyer T.E."/>
        </authorList>
    </citation>
    <scope>NUCLEOTIDE SEQUENCE [LARGE SCALE GENOMIC DNA]</scope>
    <source>
        <strain evidence="3 4">DSM 18632</strain>
    </source>
</reference>
<dbReference type="SUPFAM" id="SSF53800">
    <property type="entry name" value="Chelatase"/>
    <property type="match status" value="1"/>
</dbReference>
<keyword evidence="2" id="KW-0456">Lyase</keyword>
<dbReference type="EMBL" id="JAAXKX010000004">
    <property type="protein sequence ID" value="NKN32541.1"/>
    <property type="molecule type" value="Genomic_DNA"/>
</dbReference>
<keyword evidence="1" id="KW-0479">Metal-binding</keyword>
<dbReference type="Gene3D" id="3.40.50.1400">
    <property type="match status" value="2"/>
</dbReference>
<evidence type="ECO:0000313" key="4">
    <source>
        <dbReference type="Proteomes" id="UP000740754"/>
    </source>
</evidence>
<protein>
    <submittedName>
        <fullName evidence="3">Cobalamin biosynthesis protein CbiX</fullName>
    </submittedName>
</protein>
<gene>
    <name evidence="3" type="ORF">HF203_04830</name>
</gene>
<dbReference type="Proteomes" id="UP000740754">
    <property type="component" value="Unassembled WGS sequence"/>
</dbReference>
<proteinExistence type="predicted"/>
<dbReference type="InterPro" id="IPR050963">
    <property type="entry name" value="Sirohydro_Cobaltochel/CbiX"/>
</dbReference>